<dbReference type="Pfam" id="PF01928">
    <property type="entry name" value="CYTH"/>
    <property type="match status" value="1"/>
</dbReference>
<dbReference type="PANTHER" id="PTHR40114:SF1">
    <property type="entry name" value="SLR0698 PROTEIN"/>
    <property type="match status" value="1"/>
</dbReference>
<proteinExistence type="predicted"/>
<keyword evidence="3" id="KW-1185">Reference proteome</keyword>
<dbReference type="InterPro" id="IPR033469">
    <property type="entry name" value="CYTH-like_dom_sf"/>
</dbReference>
<dbReference type="Gene3D" id="2.40.320.10">
    <property type="entry name" value="Hypothetical Protein Pfu-838710-001"/>
    <property type="match status" value="1"/>
</dbReference>
<comment type="caution">
    <text evidence="2">The sequence shown here is derived from an EMBL/GenBank/DDBJ whole genome shotgun (WGS) entry which is preliminary data.</text>
</comment>
<protein>
    <submittedName>
        <fullName evidence="2">CYTH domain-containing protein</fullName>
    </submittedName>
</protein>
<dbReference type="CDD" id="cd07891">
    <property type="entry name" value="CYTH-like_CthTTM-like_1"/>
    <property type="match status" value="1"/>
</dbReference>
<accession>A0ABS9ECG2</accession>
<dbReference type="InterPro" id="IPR012042">
    <property type="entry name" value="NeuTTM/CthTTM-like"/>
</dbReference>
<dbReference type="PROSITE" id="PS51707">
    <property type="entry name" value="CYTH"/>
    <property type="match status" value="1"/>
</dbReference>
<dbReference type="EMBL" id="JAKGTH010000006">
    <property type="protein sequence ID" value="MCF4100547.1"/>
    <property type="molecule type" value="Genomic_DNA"/>
</dbReference>
<dbReference type="SMART" id="SM01118">
    <property type="entry name" value="CYTH"/>
    <property type="match status" value="1"/>
</dbReference>
<dbReference type="SUPFAM" id="SSF55154">
    <property type="entry name" value="CYTH-like phosphatases"/>
    <property type="match status" value="1"/>
</dbReference>
<dbReference type="Proteomes" id="UP001179363">
    <property type="component" value="Unassembled WGS sequence"/>
</dbReference>
<evidence type="ECO:0000259" key="1">
    <source>
        <dbReference type="PROSITE" id="PS51707"/>
    </source>
</evidence>
<name>A0ABS9ECG2_9FLAO</name>
<evidence type="ECO:0000313" key="3">
    <source>
        <dbReference type="Proteomes" id="UP001179363"/>
    </source>
</evidence>
<dbReference type="RefSeq" id="WP_236132688.1">
    <property type="nucleotide sequence ID" value="NZ_JAKGTH010000006.1"/>
</dbReference>
<dbReference type="PANTHER" id="PTHR40114">
    <property type="entry name" value="SLR0698 PROTEIN"/>
    <property type="match status" value="1"/>
</dbReference>
<dbReference type="PIRSF" id="PIRSF016487">
    <property type="entry name" value="CYTH_UCP016487"/>
    <property type="match status" value="1"/>
</dbReference>
<reference evidence="2" key="1">
    <citation type="submission" date="2022-01" db="EMBL/GenBank/DDBJ databases">
        <title>Gillisia lutea sp. nov., isolated from marine plastic residues from the Malvarosa beach (Valencia, Spain).</title>
        <authorList>
            <person name="Vidal-Verdu A."/>
            <person name="Molina-Menor E."/>
            <person name="Satari L."/>
            <person name="Pascual J."/>
            <person name="Pereto J."/>
            <person name="Porcar M."/>
        </authorList>
    </citation>
    <scope>NUCLEOTIDE SEQUENCE</scope>
    <source>
        <strain evidence="2">M10.2A</strain>
    </source>
</reference>
<organism evidence="2 3">
    <name type="scientific">Gillisia lutea</name>
    <dbReference type="NCBI Taxonomy" id="2909668"/>
    <lineage>
        <taxon>Bacteria</taxon>
        <taxon>Pseudomonadati</taxon>
        <taxon>Bacteroidota</taxon>
        <taxon>Flavobacteriia</taxon>
        <taxon>Flavobacteriales</taxon>
        <taxon>Flavobacteriaceae</taxon>
        <taxon>Gillisia</taxon>
    </lineage>
</organism>
<sequence>MIEIERKFLVQSDAFKKEAFQNTRILQGYLNTDKDRSVRIRINGDKAYLTIKGSSSQSGMSRFEWEKEIAVDEAEQLLLLCEPGKIEKVRYLVKAGKFTFEIDEFIGENEGLMLAEIELTSEEDSFEKPEWLGKEVTGDVRYYNSQLSSNPYKNWKEGN</sequence>
<dbReference type="InterPro" id="IPR023577">
    <property type="entry name" value="CYTH_domain"/>
</dbReference>
<gene>
    <name evidence="2" type="ORF">L1I30_02595</name>
</gene>
<evidence type="ECO:0000313" key="2">
    <source>
        <dbReference type="EMBL" id="MCF4100547.1"/>
    </source>
</evidence>
<feature type="domain" description="CYTH" evidence="1">
    <location>
        <begin position="1"/>
        <end position="149"/>
    </location>
</feature>